<keyword evidence="5 7" id="KW-1133">Transmembrane helix</keyword>
<evidence type="ECO:0000256" key="3">
    <source>
        <dbReference type="ARBA" id="ARBA00022475"/>
    </source>
</evidence>
<accession>F4A2L0</accession>
<dbReference type="InterPro" id="IPR035906">
    <property type="entry name" value="MetI-like_sf"/>
</dbReference>
<dbReference type="InterPro" id="IPR051393">
    <property type="entry name" value="ABC_transporter_permease"/>
</dbReference>
<evidence type="ECO:0000313" key="10">
    <source>
        <dbReference type="Proteomes" id="UP000008457"/>
    </source>
</evidence>
<dbReference type="AlphaFoldDB" id="F4A2L0"/>
<dbReference type="GO" id="GO:0005886">
    <property type="term" value="C:plasma membrane"/>
    <property type="evidence" value="ECO:0007669"/>
    <property type="project" value="UniProtKB-SubCell"/>
</dbReference>
<name>F4A2L0_MAHA5</name>
<keyword evidence="6 7" id="KW-0472">Membrane</keyword>
<evidence type="ECO:0000256" key="6">
    <source>
        <dbReference type="ARBA" id="ARBA00023136"/>
    </source>
</evidence>
<dbReference type="GO" id="GO:0055085">
    <property type="term" value="P:transmembrane transport"/>
    <property type="evidence" value="ECO:0007669"/>
    <property type="project" value="InterPro"/>
</dbReference>
<evidence type="ECO:0000256" key="7">
    <source>
        <dbReference type="RuleBase" id="RU363032"/>
    </source>
</evidence>
<dbReference type="PANTHER" id="PTHR30193:SF37">
    <property type="entry name" value="INNER MEMBRANE ABC TRANSPORTER PERMEASE PROTEIN YCJO"/>
    <property type="match status" value="1"/>
</dbReference>
<comment type="similarity">
    <text evidence="7">Belongs to the binding-protein-dependent transport system permease family.</text>
</comment>
<evidence type="ECO:0000313" key="9">
    <source>
        <dbReference type="EMBL" id="AEE97276.1"/>
    </source>
</evidence>
<reference evidence="9 10" key="2">
    <citation type="journal article" date="2011" name="Stand. Genomic Sci.">
        <title>Complete genome sequence of Mahella australiensis type strain (50-1 BON).</title>
        <authorList>
            <person name="Sikorski J."/>
            <person name="Teshima H."/>
            <person name="Nolan M."/>
            <person name="Lucas S."/>
            <person name="Hammon N."/>
            <person name="Deshpande S."/>
            <person name="Cheng J.F."/>
            <person name="Pitluck S."/>
            <person name="Liolios K."/>
            <person name="Pagani I."/>
            <person name="Ivanova N."/>
            <person name="Huntemann M."/>
            <person name="Mavromatis K."/>
            <person name="Ovchinikova G."/>
            <person name="Pati A."/>
            <person name="Tapia R."/>
            <person name="Han C."/>
            <person name="Goodwin L."/>
            <person name="Chen A."/>
            <person name="Palaniappan K."/>
            <person name="Land M."/>
            <person name="Hauser L."/>
            <person name="Ngatchou-Djao O.D."/>
            <person name="Rohde M."/>
            <person name="Pukall R."/>
            <person name="Spring S."/>
            <person name="Abt B."/>
            <person name="Goker M."/>
            <person name="Detter J.C."/>
            <person name="Woyke T."/>
            <person name="Bristow J."/>
            <person name="Markowitz V."/>
            <person name="Hugenholtz P."/>
            <person name="Eisen J.A."/>
            <person name="Kyrpides N.C."/>
            <person name="Klenk H.P."/>
            <person name="Lapidus A."/>
        </authorList>
    </citation>
    <scope>NUCLEOTIDE SEQUENCE [LARGE SCALE GENOMIC DNA]</scope>
    <source>
        <strain evidence="10">DSM 15567 / CIP 107919 / 50-1 BON</strain>
    </source>
</reference>
<dbReference type="CDD" id="cd06261">
    <property type="entry name" value="TM_PBP2"/>
    <property type="match status" value="1"/>
</dbReference>
<feature type="transmembrane region" description="Helical" evidence="7">
    <location>
        <begin position="112"/>
        <end position="133"/>
    </location>
</feature>
<organism evidence="9 10">
    <name type="scientific">Mahella australiensis (strain DSM 15567 / CIP 107919 / 50-1 BON)</name>
    <dbReference type="NCBI Taxonomy" id="697281"/>
    <lineage>
        <taxon>Bacteria</taxon>
        <taxon>Bacillati</taxon>
        <taxon>Bacillota</taxon>
        <taxon>Clostridia</taxon>
        <taxon>Thermoanaerobacterales</taxon>
        <taxon>Thermoanaerobacterales Family IV. Incertae Sedis</taxon>
        <taxon>Mahella</taxon>
    </lineage>
</organism>
<protein>
    <submittedName>
        <fullName evidence="9">Binding-protein-dependent transport systems inner membrane component</fullName>
    </submittedName>
</protein>
<evidence type="ECO:0000259" key="8">
    <source>
        <dbReference type="PROSITE" id="PS50928"/>
    </source>
</evidence>
<reference evidence="10" key="1">
    <citation type="submission" date="2010-11" db="EMBL/GenBank/DDBJ databases">
        <title>The complete genome of Mahella australiensis DSM 15567.</title>
        <authorList>
            <consortium name="US DOE Joint Genome Institute (JGI-PGF)"/>
            <person name="Lucas S."/>
            <person name="Copeland A."/>
            <person name="Lapidus A."/>
            <person name="Bruce D."/>
            <person name="Goodwin L."/>
            <person name="Pitluck S."/>
            <person name="Kyrpides N."/>
            <person name="Mavromatis K."/>
            <person name="Pagani I."/>
            <person name="Ivanova N."/>
            <person name="Teshima H."/>
            <person name="Brettin T."/>
            <person name="Detter J.C."/>
            <person name="Han C."/>
            <person name="Tapia R."/>
            <person name="Land M."/>
            <person name="Hauser L."/>
            <person name="Markowitz V."/>
            <person name="Cheng J.-F."/>
            <person name="Hugenholtz P."/>
            <person name="Woyke T."/>
            <person name="Wu D."/>
            <person name="Spring S."/>
            <person name="Pukall R."/>
            <person name="Steenblock K."/>
            <person name="Schneider S."/>
            <person name="Klenk H.-P."/>
            <person name="Eisen J.A."/>
        </authorList>
    </citation>
    <scope>NUCLEOTIDE SEQUENCE [LARGE SCALE GENOMIC DNA]</scope>
    <source>
        <strain evidence="10">DSM 15567 / CIP 107919 / 50-1 BON</strain>
    </source>
</reference>
<dbReference type="eggNOG" id="COG1175">
    <property type="taxonomic scope" value="Bacteria"/>
</dbReference>
<evidence type="ECO:0000256" key="4">
    <source>
        <dbReference type="ARBA" id="ARBA00022692"/>
    </source>
</evidence>
<evidence type="ECO:0000256" key="5">
    <source>
        <dbReference type="ARBA" id="ARBA00022989"/>
    </source>
</evidence>
<gene>
    <name evidence="9" type="ordered locus">Mahau_2104</name>
</gene>
<dbReference type="RefSeq" id="WP_013781704.1">
    <property type="nucleotide sequence ID" value="NC_015520.1"/>
</dbReference>
<dbReference type="KEGG" id="mas:Mahau_2104"/>
<dbReference type="EMBL" id="CP002360">
    <property type="protein sequence ID" value="AEE97276.1"/>
    <property type="molecule type" value="Genomic_DNA"/>
</dbReference>
<feature type="transmembrane region" description="Helical" evidence="7">
    <location>
        <begin position="275"/>
        <end position="299"/>
    </location>
</feature>
<feature type="transmembrane region" description="Helical" evidence="7">
    <location>
        <begin position="162"/>
        <end position="187"/>
    </location>
</feature>
<feature type="transmembrane region" description="Helical" evidence="7">
    <location>
        <begin position="16"/>
        <end position="37"/>
    </location>
</feature>
<evidence type="ECO:0000256" key="2">
    <source>
        <dbReference type="ARBA" id="ARBA00022448"/>
    </source>
</evidence>
<proteinExistence type="inferred from homology"/>
<dbReference type="HOGENOM" id="CLU_016047_0_0_9"/>
<dbReference type="PANTHER" id="PTHR30193">
    <property type="entry name" value="ABC TRANSPORTER PERMEASE PROTEIN"/>
    <property type="match status" value="1"/>
</dbReference>
<dbReference type="PROSITE" id="PS50928">
    <property type="entry name" value="ABC_TM1"/>
    <property type="match status" value="1"/>
</dbReference>
<feature type="transmembrane region" description="Helical" evidence="7">
    <location>
        <begin position="79"/>
        <end position="100"/>
    </location>
</feature>
<dbReference type="Proteomes" id="UP000008457">
    <property type="component" value="Chromosome"/>
</dbReference>
<keyword evidence="4 7" id="KW-0812">Transmembrane</keyword>
<dbReference type="OrthoDB" id="42615at2"/>
<sequence>MDKRNSLGKRIKQNRVAYIMLLPTIVGFIAFVLYPQLWVLRLAFYKYNGYTPPVFVGMDNFVRLFTRDTVWWKAVGNTFYFSTAKLLVEIPLALILAVILNNNLKGRNLFRTVYFLPNVTSTAVMSLVFYFIFSPYQGILNGILQSIGIISEPIDWLGQGSLAMIVCMIVSIWQNFGLNMILFLAGLQSIPDEIYESADIDGATPVQQFIHLTIPMLGRMLQIILMLAIIGSLKTFDLFKVLTNGGPGHDTEVMMTYIFRYFFVDNMSTTAQPQLGYASSMGLVATIIIGAVTAVYLWMSRKLEENY</sequence>
<keyword evidence="10" id="KW-1185">Reference proteome</keyword>
<dbReference type="STRING" id="697281.Mahau_2104"/>
<evidence type="ECO:0000256" key="1">
    <source>
        <dbReference type="ARBA" id="ARBA00004651"/>
    </source>
</evidence>
<keyword evidence="2 7" id="KW-0813">Transport</keyword>
<dbReference type="InterPro" id="IPR000515">
    <property type="entry name" value="MetI-like"/>
</dbReference>
<dbReference type="Pfam" id="PF00528">
    <property type="entry name" value="BPD_transp_1"/>
    <property type="match status" value="1"/>
</dbReference>
<keyword evidence="3" id="KW-1003">Cell membrane</keyword>
<feature type="transmembrane region" description="Helical" evidence="7">
    <location>
        <begin position="208"/>
        <end position="230"/>
    </location>
</feature>
<feature type="domain" description="ABC transmembrane type-1" evidence="8">
    <location>
        <begin position="75"/>
        <end position="296"/>
    </location>
</feature>
<dbReference type="SUPFAM" id="SSF161098">
    <property type="entry name" value="MetI-like"/>
    <property type="match status" value="1"/>
</dbReference>
<dbReference type="Gene3D" id="1.10.3720.10">
    <property type="entry name" value="MetI-like"/>
    <property type="match status" value="1"/>
</dbReference>
<comment type="subcellular location">
    <subcellularLocation>
        <location evidence="1 7">Cell membrane</location>
        <topology evidence="1 7">Multi-pass membrane protein</topology>
    </subcellularLocation>
</comment>